<gene>
    <name evidence="2" type="ORF">BKA00_004749</name>
</gene>
<reference evidence="2 3" key="1">
    <citation type="submission" date="2020-08" db="EMBL/GenBank/DDBJ databases">
        <title>Sequencing the genomes of 1000 actinobacteria strains.</title>
        <authorList>
            <person name="Klenk H.-P."/>
        </authorList>
    </citation>
    <scope>NUCLEOTIDE SEQUENCE [LARGE SCALE GENOMIC DNA]</scope>
    <source>
        <strain evidence="2 3">DSM 43675</strain>
    </source>
</reference>
<evidence type="ECO:0000259" key="1">
    <source>
        <dbReference type="Pfam" id="PF04149"/>
    </source>
</evidence>
<evidence type="ECO:0000313" key="2">
    <source>
        <dbReference type="EMBL" id="MBB6397835.1"/>
    </source>
</evidence>
<dbReference type="Proteomes" id="UP000546324">
    <property type="component" value="Unassembled WGS sequence"/>
</dbReference>
<dbReference type="AlphaFoldDB" id="A0A7X0G1S3"/>
<dbReference type="Pfam" id="PF04149">
    <property type="entry name" value="DUF397"/>
    <property type="match status" value="1"/>
</dbReference>
<dbReference type="EMBL" id="JACHMQ010000001">
    <property type="protein sequence ID" value="MBB6397835.1"/>
    <property type="molecule type" value="Genomic_DNA"/>
</dbReference>
<comment type="caution">
    <text evidence="2">The sequence shown here is derived from an EMBL/GenBank/DDBJ whole genome shotgun (WGS) entry which is preliminary data.</text>
</comment>
<accession>A0A7X0G1S3</accession>
<dbReference type="RefSeq" id="WP_230298921.1">
    <property type="nucleotide sequence ID" value="NZ_JACHMQ010000001.1"/>
</dbReference>
<feature type="domain" description="DUF397" evidence="1">
    <location>
        <begin position="28"/>
        <end position="79"/>
    </location>
</feature>
<proteinExistence type="predicted"/>
<sequence>MSTGSAAAGQMQLSMQGAGMSFQGTPSARWRKSTRCASNGCVEVARRVEGTVSVRDTEDTATILSFRSDEWRRFTEDAKDGRFDHPLK</sequence>
<dbReference type="InterPro" id="IPR007278">
    <property type="entry name" value="DUF397"/>
</dbReference>
<protein>
    <recommendedName>
        <fullName evidence="1">DUF397 domain-containing protein</fullName>
    </recommendedName>
</protein>
<evidence type="ECO:0000313" key="3">
    <source>
        <dbReference type="Proteomes" id="UP000546324"/>
    </source>
</evidence>
<name>A0A7X0G1S3_9ACTN</name>
<keyword evidence="3" id="KW-1185">Reference proteome</keyword>
<organism evidence="2 3">
    <name type="scientific">Actinomadura coerulea</name>
    <dbReference type="NCBI Taxonomy" id="46159"/>
    <lineage>
        <taxon>Bacteria</taxon>
        <taxon>Bacillati</taxon>
        <taxon>Actinomycetota</taxon>
        <taxon>Actinomycetes</taxon>
        <taxon>Streptosporangiales</taxon>
        <taxon>Thermomonosporaceae</taxon>
        <taxon>Actinomadura</taxon>
    </lineage>
</organism>